<accession>A0ABN3WBW8</accession>
<dbReference type="Proteomes" id="UP001500831">
    <property type="component" value="Unassembled WGS sequence"/>
</dbReference>
<evidence type="ECO:0000256" key="1">
    <source>
        <dbReference type="SAM" id="MobiDB-lite"/>
    </source>
</evidence>
<feature type="region of interest" description="Disordered" evidence="1">
    <location>
        <begin position="1"/>
        <end position="55"/>
    </location>
</feature>
<gene>
    <name evidence="2" type="ORF">GCM10010517_76240</name>
</gene>
<comment type="caution">
    <text evidence="2">The sequence shown here is derived from an EMBL/GenBank/DDBJ whole genome shotgun (WGS) entry which is preliminary data.</text>
</comment>
<feature type="compositionally biased region" description="Polar residues" evidence="1">
    <location>
        <begin position="138"/>
        <end position="149"/>
    </location>
</feature>
<dbReference type="EMBL" id="BAAAVI010000101">
    <property type="protein sequence ID" value="GAA2909797.1"/>
    <property type="molecule type" value="Genomic_DNA"/>
</dbReference>
<feature type="region of interest" description="Disordered" evidence="1">
    <location>
        <begin position="91"/>
        <end position="149"/>
    </location>
</feature>
<evidence type="ECO:0000313" key="3">
    <source>
        <dbReference type="Proteomes" id="UP001500831"/>
    </source>
</evidence>
<reference evidence="2 3" key="1">
    <citation type="journal article" date="2019" name="Int. J. Syst. Evol. Microbiol.">
        <title>The Global Catalogue of Microorganisms (GCM) 10K type strain sequencing project: providing services to taxonomists for standard genome sequencing and annotation.</title>
        <authorList>
            <consortium name="The Broad Institute Genomics Platform"/>
            <consortium name="The Broad Institute Genome Sequencing Center for Infectious Disease"/>
            <person name="Wu L."/>
            <person name="Ma J."/>
        </authorList>
    </citation>
    <scope>NUCLEOTIDE SEQUENCE [LARGE SCALE GENOMIC DNA]</scope>
    <source>
        <strain evidence="2 3">JCM 6242</strain>
    </source>
</reference>
<name>A0ABN3WBW8_9ACTN</name>
<evidence type="ECO:0000313" key="2">
    <source>
        <dbReference type="EMBL" id="GAA2909797.1"/>
    </source>
</evidence>
<protein>
    <submittedName>
        <fullName evidence="2">Uncharacterized protein</fullName>
    </submittedName>
</protein>
<organism evidence="2 3">
    <name type="scientific">Streptosporangium fragile</name>
    <dbReference type="NCBI Taxonomy" id="46186"/>
    <lineage>
        <taxon>Bacteria</taxon>
        <taxon>Bacillati</taxon>
        <taxon>Actinomycetota</taxon>
        <taxon>Actinomycetes</taxon>
        <taxon>Streptosporangiales</taxon>
        <taxon>Streptosporangiaceae</taxon>
        <taxon>Streptosporangium</taxon>
    </lineage>
</organism>
<keyword evidence="3" id="KW-1185">Reference proteome</keyword>
<sequence length="149" mass="15210">MPNTPARAPIAKDRVARPAATSRATPSRKAGGQMTAKPPTKVRIDRPPRNPANTGQACPIIAAAVAAYTGTALAPLTSPNPVVCAPLANRASSAASVPLRVSPAKTGAAARRPSRSLTFQKPGLRSPTSRGSKPCARATSTATGTDPRR</sequence>
<proteinExistence type="predicted"/>